<dbReference type="EMBL" id="KB469296">
    <property type="protein sequence ID" value="EPQ59973.1"/>
    <property type="molecule type" value="Genomic_DNA"/>
</dbReference>
<protein>
    <submittedName>
        <fullName evidence="1">Uncharacterized protein</fullName>
    </submittedName>
</protein>
<dbReference type="Gene3D" id="1.20.1280.50">
    <property type="match status" value="1"/>
</dbReference>
<proteinExistence type="predicted"/>
<sequence>MLKLKFKKVDGRWTWCDEYKQGFILPRYKCVNHNSLSPPNRLAPEILGRIFQLVLGNNFSDSIIFITHVCRYWRDVALGHPNLWRKPASSSPELVKLMMQRSKNLGLNLIVDTVLRDDGLPALEYAPCYEYAIKRKLAYVGQAASLTLVVNDIMANFPSYAMRKLRTNAPLLESLTLGVMEVKAPLNLTSLQRYFPRLRRLTISGRVFPRSSGMFGSLTCLDVCSSDDRKVLEALKDTPLLKKLILRISMSPPCKADKDTVARLPHLEEFCKTGLSPSMCIDFLSHLIVSRPVSLILRCDHDNTEPAQMSSAAEVACRFLMANHRTVYRFAEVHAGDDIVCIFRPLAPAHAITQNPPTTHFRIELSRKRAYLQEWHHYLPLGDVEVLRVHEHMLARRELPDCWATTGLANKFKYMNQVARLEITDDVAQHLIPHLATNARALDPGHPALFPRLAHIHLYMEKARRILHNEEEGVVDDFFDVMENYLRERQQEGDEIEELGIHALPTTLRSDVLNARFRGLVRQLCFSHSHMETSLCPDFSLSQKS</sequence>
<reference evidence="1 2" key="1">
    <citation type="journal article" date="2012" name="Science">
        <title>The Paleozoic origin of enzymatic lignin decomposition reconstructed from 31 fungal genomes.</title>
        <authorList>
            <person name="Floudas D."/>
            <person name="Binder M."/>
            <person name="Riley R."/>
            <person name="Barry K."/>
            <person name="Blanchette R.A."/>
            <person name="Henrissat B."/>
            <person name="Martinez A.T."/>
            <person name="Otillar R."/>
            <person name="Spatafora J.W."/>
            <person name="Yadav J.S."/>
            <person name="Aerts A."/>
            <person name="Benoit I."/>
            <person name="Boyd A."/>
            <person name="Carlson A."/>
            <person name="Copeland A."/>
            <person name="Coutinho P.M."/>
            <person name="de Vries R.P."/>
            <person name="Ferreira P."/>
            <person name="Findley K."/>
            <person name="Foster B."/>
            <person name="Gaskell J."/>
            <person name="Glotzer D."/>
            <person name="Gorecki P."/>
            <person name="Heitman J."/>
            <person name="Hesse C."/>
            <person name="Hori C."/>
            <person name="Igarashi K."/>
            <person name="Jurgens J.A."/>
            <person name="Kallen N."/>
            <person name="Kersten P."/>
            <person name="Kohler A."/>
            <person name="Kuees U."/>
            <person name="Kumar T.K.A."/>
            <person name="Kuo A."/>
            <person name="LaButti K."/>
            <person name="Larrondo L.F."/>
            <person name="Lindquist E."/>
            <person name="Ling A."/>
            <person name="Lombard V."/>
            <person name="Lucas S."/>
            <person name="Lundell T."/>
            <person name="Martin R."/>
            <person name="McLaughlin D.J."/>
            <person name="Morgenstern I."/>
            <person name="Morin E."/>
            <person name="Murat C."/>
            <person name="Nagy L.G."/>
            <person name="Nolan M."/>
            <person name="Ohm R.A."/>
            <person name="Patyshakuliyeva A."/>
            <person name="Rokas A."/>
            <person name="Ruiz-Duenas F.J."/>
            <person name="Sabat G."/>
            <person name="Salamov A."/>
            <person name="Samejima M."/>
            <person name="Schmutz J."/>
            <person name="Slot J.C."/>
            <person name="St John F."/>
            <person name="Stenlid J."/>
            <person name="Sun H."/>
            <person name="Sun S."/>
            <person name="Syed K."/>
            <person name="Tsang A."/>
            <person name="Wiebenga A."/>
            <person name="Young D."/>
            <person name="Pisabarro A."/>
            <person name="Eastwood D.C."/>
            <person name="Martin F."/>
            <person name="Cullen D."/>
            <person name="Grigoriev I.V."/>
            <person name="Hibbett D.S."/>
        </authorList>
    </citation>
    <scope>NUCLEOTIDE SEQUENCE [LARGE SCALE GENOMIC DNA]</scope>
    <source>
        <strain evidence="1 2">ATCC 11539</strain>
    </source>
</reference>
<gene>
    <name evidence="1" type="ORF">GLOTRDRAFT_123730</name>
</gene>
<dbReference type="OMA" id="ATIRIHL"/>
<organism evidence="1 2">
    <name type="scientific">Gloeophyllum trabeum (strain ATCC 11539 / FP-39264 / Madison 617)</name>
    <name type="common">Brown rot fungus</name>
    <dbReference type="NCBI Taxonomy" id="670483"/>
    <lineage>
        <taxon>Eukaryota</taxon>
        <taxon>Fungi</taxon>
        <taxon>Dikarya</taxon>
        <taxon>Basidiomycota</taxon>
        <taxon>Agaricomycotina</taxon>
        <taxon>Agaricomycetes</taxon>
        <taxon>Gloeophyllales</taxon>
        <taxon>Gloeophyllaceae</taxon>
        <taxon>Gloeophyllum</taxon>
    </lineage>
</organism>
<accession>S7QL04</accession>
<evidence type="ECO:0000313" key="2">
    <source>
        <dbReference type="Proteomes" id="UP000030669"/>
    </source>
</evidence>
<dbReference type="GeneID" id="19300989"/>
<keyword evidence="2" id="KW-1185">Reference proteome</keyword>
<dbReference type="HOGENOM" id="CLU_526800_0_0_1"/>
<name>S7QL04_GLOTA</name>
<evidence type="ECO:0000313" key="1">
    <source>
        <dbReference type="EMBL" id="EPQ59973.1"/>
    </source>
</evidence>
<dbReference type="OrthoDB" id="3365698at2759"/>
<dbReference type="RefSeq" id="XP_007860476.1">
    <property type="nucleotide sequence ID" value="XM_007862285.1"/>
</dbReference>
<dbReference type="AlphaFoldDB" id="S7QL04"/>
<dbReference type="KEGG" id="gtr:GLOTRDRAFT_123730"/>
<dbReference type="Proteomes" id="UP000030669">
    <property type="component" value="Unassembled WGS sequence"/>
</dbReference>